<dbReference type="Gene3D" id="1.20.1250.20">
    <property type="entry name" value="MFS general substrate transporter like domains"/>
    <property type="match status" value="1"/>
</dbReference>
<evidence type="ECO:0000256" key="6">
    <source>
        <dbReference type="SAM" id="Phobius"/>
    </source>
</evidence>
<comment type="similarity">
    <text evidence="2">Belongs to the major facilitator superfamily. Proton-dependent oligopeptide transporter (POT/PTR) (TC 2.A.17) family.</text>
</comment>
<evidence type="ECO:0000256" key="1">
    <source>
        <dbReference type="ARBA" id="ARBA00004141"/>
    </source>
</evidence>
<dbReference type="GO" id="GO:0022857">
    <property type="term" value="F:transmembrane transporter activity"/>
    <property type="evidence" value="ECO:0007669"/>
    <property type="project" value="InterPro"/>
</dbReference>
<dbReference type="PANTHER" id="PTHR11654">
    <property type="entry name" value="OLIGOPEPTIDE TRANSPORTER-RELATED"/>
    <property type="match status" value="1"/>
</dbReference>
<feature type="signal peptide" evidence="7">
    <location>
        <begin position="1"/>
        <end position="22"/>
    </location>
</feature>
<evidence type="ECO:0000256" key="3">
    <source>
        <dbReference type="ARBA" id="ARBA00022692"/>
    </source>
</evidence>
<protein>
    <submittedName>
        <fullName evidence="8">Uncharacterized protein</fullName>
    </submittedName>
</protein>
<dbReference type="Gramene" id="OBART06G26780.4">
    <property type="protein sequence ID" value="OBART06G26780.4"/>
    <property type="gene ID" value="OBART06G26780"/>
</dbReference>
<evidence type="ECO:0000256" key="7">
    <source>
        <dbReference type="SAM" id="SignalP"/>
    </source>
</evidence>
<evidence type="ECO:0000313" key="8">
    <source>
        <dbReference type="EnsemblPlants" id="OBART06G26780.4"/>
    </source>
</evidence>
<dbReference type="EnsemblPlants" id="OBART06G26780.4">
    <property type="protein sequence ID" value="OBART06G26780.4"/>
    <property type="gene ID" value="OBART06G26780"/>
</dbReference>
<comment type="subcellular location">
    <subcellularLocation>
        <location evidence="1">Membrane</location>
        <topology evidence="1">Multi-pass membrane protein</topology>
    </subcellularLocation>
</comment>
<sequence length="163" mass="17307">MNSAQGMLMASLSALLPQLIESSSTLSMPSAQEFVLFLGLYMIAFGPCLMSFGADQFDAGDTSERASKASLFNWYVFTMNCAAVISATGLVWVQGHYGWALGLGIPAMVLAVGLSCLVAASRTYRFQTTRGSPLTRVCQVAVAAVRKFNVAAPGDMALLYELG</sequence>
<feature type="chain" id="PRO_5002272620" evidence="7">
    <location>
        <begin position="23"/>
        <end position="163"/>
    </location>
</feature>
<dbReference type="InterPro" id="IPR036259">
    <property type="entry name" value="MFS_trans_sf"/>
</dbReference>
<keyword evidence="9" id="KW-1185">Reference proteome</keyword>
<feature type="transmembrane region" description="Helical" evidence="6">
    <location>
        <begin position="32"/>
        <end position="52"/>
    </location>
</feature>
<dbReference type="HOGENOM" id="CLU_103956_0_0_1"/>
<dbReference type="GO" id="GO:0016020">
    <property type="term" value="C:membrane"/>
    <property type="evidence" value="ECO:0007669"/>
    <property type="project" value="UniProtKB-SubCell"/>
</dbReference>
<keyword evidence="4 6" id="KW-1133">Transmembrane helix</keyword>
<organism evidence="8">
    <name type="scientific">Oryza barthii</name>
    <dbReference type="NCBI Taxonomy" id="65489"/>
    <lineage>
        <taxon>Eukaryota</taxon>
        <taxon>Viridiplantae</taxon>
        <taxon>Streptophyta</taxon>
        <taxon>Embryophyta</taxon>
        <taxon>Tracheophyta</taxon>
        <taxon>Spermatophyta</taxon>
        <taxon>Magnoliopsida</taxon>
        <taxon>Liliopsida</taxon>
        <taxon>Poales</taxon>
        <taxon>Poaceae</taxon>
        <taxon>BOP clade</taxon>
        <taxon>Oryzoideae</taxon>
        <taxon>Oryzeae</taxon>
        <taxon>Oryzinae</taxon>
        <taxon>Oryza</taxon>
    </lineage>
</organism>
<proteinExistence type="inferred from homology"/>
<evidence type="ECO:0000256" key="4">
    <source>
        <dbReference type="ARBA" id="ARBA00022989"/>
    </source>
</evidence>
<evidence type="ECO:0000256" key="2">
    <source>
        <dbReference type="ARBA" id="ARBA00005982"/>
    </source>
</evidence>
<dbReference type="AlphaFoldDB" id="A0A0D3GKL0"/>
<keyword evidence="3 6" id="KW-0812">Transmembrane</keyword>
<dbReference type="Proteomes" id="UP000026960">
    <property type="component" value="Chromosome 6"/>
</dbReference>
<reference evidence="8" key="2">
    <citation type="submission" date="2015-03" db="UniProtKB">
        <authorList>
            <consortium name="EnsemblPlants"/>
        </authorList>
    </citation>
    <scope>IDENTIFICATION</scope>
</reference>
<keyword evidence="5 6" id="KW-0472">Membrane</keyword>
<reference evidence="8" key="1">
    <citation type="journal article" date="2009" name="Rice">
        <title>De Novo Next Generation Sequencing of Plant Genomes.</title>
        <authorList>
            <person name="Rounsley S."/>
            <person name="Marri P.R."/>
            <person name="Yu Y."/>
            <person name="He R."/>
            <person name="Sisneros N."/>
            <person name="Goicoechea J.L."/>
            <person name="Lee S.J."/>
            <person name="Angelova A."/>
            <person name="Kudrna D."/>
            <person name="Luo M."/>
            <person name="Affourtit J."/>
            <person name="Desany B."/>
            <person name="Knight J."/>
            <person name="Niazi F."/>
            <person name="Egholm M."/>
            <person name="Wing R.A."/>
        </authorList>
    </citation>
    <scope>NUCLEOTIDE SEQUENCE [LARGE SCALE GENOMIC DNA]</scope>
    <source>
        <strain evidence="8">cv. IRGC 105608</strain>
    </source>
</reference>
<name>A0A0D3GKL0_9ORYZ</name>
<accession>A0A0D3GKL0</accession>
<dbReference type="InterPro" id="IPR000109">
    <property type="entry name" value="POT_fam"/>
</dbReference>
<evidence type="ECO:0000256" key="5">
    <source>
        <dbReference type="ARBA" id="ARBA00023136"/>
    </source>
</evidence>
<keyword evidence="7" id="KW-0732">Signal</keyword>
<feature type="transmembrane region" description="Helical" evidence="6">
    <location>
        <begin position="99"/>
        <end position="120"/>
    </location>
</feature>
<feature type="transmembrane region" description="Helical" evidence="6">
    <location>
        <begin position="72"/>
        <end position="93"/>
    </location>
</feature>
<evidence type="ECO:0000313" key="9">
    <source>
        <dbReference type="Proteomes" id="UP000026960"/>
    </source>
</evidence>
<dbReference type="Pfam" id="PF00854">
    <property type="entry name" value="PTR2"/>
    <property type="match status" value="1"/>
</dbReference>